<keyword evidence="2" id="KW-1185">Reference proteome</keyword>
<dbReference type="RefSeq" id="WP_283830668.1">
    <property type="nucleotide sequence ID" value="NZ_JASJEU010000003.1"/>
</dbReference>
<dbReference type="Gene3D" id="2.30.29.80">
    <property type="match status" value="1"/>
</dbReference>
<sequence length="123" mass="13318">MSGKYVIKKERSKYRFDIVDENGEVVFKGAIGSTKDAVTRKIELMKSFGADLTNHLQAVEGRNNVYVIRGEEHSAREGEQGRVGDAIPLGFGTAQGTREEVLLTKDAILAACDGASVVDETGE</sequence>
<gene>
    <name evidence="1" type="ORF">QNJ86_00835</name>
</gene>
<organism evidence="1 2">
    <name type="scientific">Gordonibacter faecis</name>
    <dbReference type="NCBI Taxonomy" id="3047475"/>
    <lineage>
        <taxon>Bacteria</taxon>
        <taxon>Bacillati</taxon>
        <taxon>Actinomycetota</taxon>
        <taxon>Coriobacteriia</taxon>
        <taxon>Eggerthellales</taxon>
        <taxon>Eggerthellaceae</taxon>
        <taxon>Gordonibacter</taxon>
    </lineage>
</organism>
<reference evidence="1 2" key="1">
    <citation type="submission" date="2023-05" db="EMBL/GenBank/DDBJ databases">
        <title>Gordonibacter KGMB12511T sp. nov., isolated from faeces of healthy Korean.</title>
        <authorList>
            <person name="Kim H.S."/>
            <person name="Kim J.-S."/>
            <person name="Suh M.K."/>
            <person name="Eom M.K."/>
            <person name="Do H.E."/>
            <person name="Lee J.-S."/>
        </authorList>
    </citation>
    <scope>NUCLEOTIDE SEQUENCE [LARGE SCALE GENOMIC DNA]</scope>
    <source>
        <strain evidence="1 2">KGMB12511</strain>
    </source>
</reference>
<accession>A0ABT7DJA7</accession>
<dbReference type="Proteomes" id="UP001232750">
    <property type="component" value="Unassembled WGS sequence"/>
</dbReference>
<evidence type="ECO:0000313" key="2">
    <source>
        <dbReference type="Proteomes" id="UP001232750"/>
    </source>
</evidence>
<evidence type="ECO:0000313" key="1">
    <source>
        <dbReference type="EMBL" id="MDJ1649337.1"/>
    </source>
</evidence>
<protein>
    <recommendedName>
        <fullName evidence="3">DUF1508 domain-containing protein</fullName>
    </recommendedName>
</protein>
<comment type="caution">
    <text evidence="1">The sequence shown here is derived from an EMBL/GenBank/DDBJ whole genome shotgun (WGS) entry which is preliminary data.</text>
</comment>
<evidence type="ECO:0008006" key="3">
    <source>
        <dbReference type="Google" id="ProtNLM"/>
    </source>
</evidence>
<proteinExistence type="predicted"/>
<name>A0ABT7DJA7_9ACTN</name>
<dbReference type="EMBL" id="JASJEU010000003">
    <property type="protein sequence ID" value="MDJ1649337.1"/>
    <property type="molecule type" value="Genomic_DNA"/>
</dbReference>